<organism evidence="1 2">
    <name type="scientific">Pseudonocardia sediminis</name>
    <dbReference type="NCBI Taxonomy" id="1397368"/>
    <lineage>
        <taxon>Bacteria</taxon>
        <taxon>Bacillati</taxon>
        <taxon>Actinomycetota</taxon>
        <taxon>Actinomycetes</taxon>
        <taxon>Pseudonocardiales</taxon>
        <taxon>Pseudonocardiaceae</taxon>
        <taxon>Pseudonocardia</taxon>
    </lineage>
</organism>
<dbReference type="Proteomes" id="UP000291591">
    <property type="component" value="Unassembled WGS sequence"/>
</dbReference>
<dbReference type="InterPro" id="IPR029069">
    <property type="entry name" value="HotDog_dom_sf"/>
</dbReference>
<gene>
    <name evidence="1" type="ORF">EV383_5582</name>
</gene>
<name>A0A4Q7V4N3_PSEST</name>
<reference evidence="1 2" key="1">
    <citation type="submission" date="2019-02" db="EMBL/GenBank/DDBJ databases">
        <title>Sequencing the genomes of 1000 actinobacteria strains.</title>
        <authorList>
            <person name="Klenk H.-P."/>
        </authorList>
    </citation>
    <scope>NUCLEOTIDE SEQUENCE [LARGE SCALE GENOMIC DNA]</scope>
    <source>
        <strain evidence="1 2">DSM 45779</strain>
    </source>
</reference>
<dbReference type="SUPFAM" id="SSF54637">
    <property type="entry name" value="Thioesterase/thiol ester dehydrase-isomerase"/>
    <property type="match status" value="1"/>
</dbReference>
<proteinExistence type="predicted"/>
<evidence type="ECO:0000313" key="2">
    <source>
        <dbReference type="Proteomes" id="UP000291591"/>
    </source>
</evidence>
<evidence type="ECO:0000313" key="1">
    <source>
        <dbReference type="EMBL" id="RZT88638.1"/>
    </source>
</evidence>
<sequence length="153" mass="16154">MTAGPGAAVVLEPDEVPARAGSRLGLSGWLEVSASRVRDYRRATADTSAPDAVPGLLLLSLLSPLVAQVLEVGNTRNAVNHTVGPVRFPAPLAVGGRVRAAVDLYSARWRPRGFLEVVVEVAMLDTDGHEVCTARQGTLYATGTDDARDLTPR</sequence>
<dbReference type="RefSeq" id="WP_130292615.1">
    <property type="nucleotide sequence ID" value="NZ_SHKL01000001.1"/>
</dbReference>
<dbReference type="Gene3D" id="3.10.129.10">
    <property type="entry name" value="Hotdog Thioesterase"/>
    <property type="match status" value="1"/>
</dbReference>
<evidence type="ECO:0008006" key="3">
    <source>
        <dbReference type="Google" id="ProtNLM"/>
    </source>
</evidence>
<accession>A0A4Q7V4N3</accession>
<dbReference type="EMBL" id="SHKL01000001">
    <property type="protein sequence ID" value="RZT88638.1"/>
    <property type="molecule type" value="Genomic_DNA"/>
</dbReference>
<comment type="caution">
    <text evidence="1">The sequence shown here is derived from an EMBL/GenBank/DDBJ whole genome shotgun (WGS) entry which is preliminary data.</text>
</comment>
<protein>
    <recommendedName>
        <fullName evidence="3">Acyl dehydratase</fullName>
    </recommendedName>
</protein>
<dbReference type="OrthoDB" id="4325643at2"/>
<dbReference type="AlphaFoldDB" id="A0A4Q7V4N3"/>
<keyword evidence="2" id="KW-1185">Reference proteome</keyword>